<comment type="caution">
    <text evidence="2">The sequence shown here is derived from an EMBL/GenBank/DDBJ whole genome shotgun (WGS) entry which is preliminary data.</text>
</comment>
<keyword evidence="3" id="KW-1185">Reference proteome</keyword>
<dbReference type="SUPFAM" id="SSF53474">
    <property type="entry name" value="alpha/beta-Hydrolases"/>
    <property type="match status" value="1"/>
</dbReference>
<dbReference type="Proteomes" id="UP000269301">
    <property type="component" value="Unassembled WGS sequence"/>
</dbReference>
<proteinExistence type="predicted"/>
<dbReference type="Pfam" id="PF00561">
    <property type="entry name" value="Abhydrolase_1"/>
    <property type="match status" value="1"/>
</dbReference>
<evidence type="ECO:0000259" key="1">
    <source>
        <dbReference type="Pfam" id="PF00561"/>
    </source>
</evidence>
<dbReference type="InterPro" id="IPR000073">
    <property type="entry name" value="AB_hydrolase_1"/>
</dbReference>
<dbReference type="PANTHER" id="PTHR46438:SF11">
    <property type="entry name" value="LIPASE-RELATED"/>
    <property type="match status" value="1"/>
</dbReference>
<name>A0A494ZXB8_9BACI</name>
<accession>A0A494ZXB8</accession>
<organism evidence="2 3">
    <name type="scientific">Oceanobacillus halophilus</name>
    <dbReference type="NCBI Taxonomy" id="930130"/>
    <lineage>
        <taxon>Bacteria</taxon>
        <taxon>Bacillati</taxon>
        <taxon>Bacillota</taxon>
        <taxon>Bacilli</taxon>
        <taxon>Bacillales</taxon>
        <taxon>Bacillaceae</taxon>
        <taxon>Oceanobacillus</taxon>
    </lineage>
</organism>
<dbReference type="GO" id="GO:0016787">
    <property type="term" value="F:hydrolase activity"/>
    <property type="evidence" value="ECO:0007669"/>
    <property type="project" value="UniProtKB-KW"/>
</dbReference>
<dbReference type="AlphaFoldDB" id="A0A494ZXB8"/>
<dbReference type="EMBL" id="RBZP01000013">
    <property type="protein sequence ID" value="RKQ31348.1"/>
    <property type="molecule type" value="Genomic_DNA"/>
</dbReference>
<dbReference type="PRINTS" id="PR00111">
    <property type="entry name" value="ABHYDROLASE"/>
</dbReference>
<dbReference type="PRINTS" id="PR00412">
    <property type="entry name" value="EPOXHYDRLASE"/>
</dbReference>
<reference evidence="2 3" key="1">
    <citation type="journal article" date="2016" name="Int. J. Syst. Evol. Microbiol.">
        <title>Oceanobacillus halophilus sp. nov., a novel moderately halophilic bacterium from a hypersaline lake.</title>
        <authorList>
            <person name="Amoozegar M.A."/>
            <person name="Bagheri M."/>
            <person name="Makhdoumi A."/>
            <person name="Nikou M.M."/>
            <person name="Fazeli S.A.S."/>
            <person name="Schumann P."/>
            <person name="Sproer C."/>
            <person name="Sanchez-Porro C."/>
            <person name="Ventosa A."/>
        </authorList>
    </citation>
    <scope>NUCLEOTIDE SEQUENCE [LARGE SCALE GENOMIC DNA]</scope>
    <source>
        <strain evidence="2 3">DSM 23996</strain>
    </source>
</reference>
<dbReference type="Gene3D" id="3.40.50.1820">
    <property type="entry name" value="alpha/beta hydrolase"/>
    <property type="match status" value="1"/>
</dbReference>
<dbReference type="OrthoDB" id="9808398at2"/>
<feature type="domain" description="AB hydrolase-1" evidence="1">
    <location>
        <begin position="27"/>
        <end position="260"/>
    </location>
</feature>
<sequence length="278" mass="31918">MERRVSTCTLNIDDVKVYCEYILNGKPPIVLIHGFVSSTYTFNRIIPLLENHFSIIALDLPGFGRSEKSTKFVYSYENYAKLVAKCMNYFQLDDASIIGHSMGGQIALYTARLVPDKIKKLVLLGCSGYLKSANRLLIYTSYLPLFNTFVKRSVNNKSVKDSLRNVFYNHSYITDDHVKEFERPLKDKNFPKSLIRLLRHREGDLPTEELRKIHTPTLLIWGEDDTVVPLEVGQRLSEDLPNAELITYKETGHLVSEERPNEISNHILNYHFSGITAE</sequence>
<evidence type="ECO:0000313" key="3">
    <source>
        <dbReference type="Proteomes" id="UP000269301"/>
    </source>
</evidence>
<dbReference type="InterPro" id="IPR000639">
    <property type="entry name" value="Epox_hydrolase-like"/>
</dbReference>
<dbReference type="PANTHER" id="PTHR46438">
    <property type="entry name" value="ALPHA/BETA-HYDROLASES SUPERFAMILY PROTEIN"/>
    <property type="match status" value="1"/>
</dbReference>
<dbReference type="InterPro" id="IPR029058">
    <property type="entry name" value="AB_hydrolase_fold"/>
</dbReference>
<protein>
    <submittedName>
        <fullName evidence="2">Alpha/beta hydrolase</fullName>
    </submittedName>
</protein>
<keyword evidence="2" id="KW-0378">Hydrolase</keyword>
<dbReference type="RefSeq" id="WP_121205009.1">
    <property type="nucleotide sequence ID" value="NZ_RBZP01000013.1"/>
</dbReference>
<evidence type="ECO:0000313" key="2">
    <source>
        <dbReference type="EMBL" id="RKQ31348.1"/>
    </source>
</evidence>
<gene>
    <name evidence="2" type="ORF">D8M06_13885</name>
</gene>